<feature type="domain" description="GST C-terminal" evidence="3">
    <location>
        <begin position="101"/>
        <end position="228"/>
    </location>
</feature>
<dbReference type="PROSITE" id="PS50404">
    <property type="entry name" value="GST_NTER"/>
    <property type="match status" value="1"/>
</dbReference>
<dbReference type="Proteomes" id="UP000198284">
    <property type="component" value="Unassembled WGS sequence"/>
</dbReference>
<sequence>MAQNGNNRVGNNDNRILHNYFRSSSSYRVRIALNLKGLPYTYAAVHLNRNGGEQFQDPFKALNPQALVPVLSDGGLHISQSLAILEYLEEKYPEVPLLPKSIEDRAYVRQLGLAIACEIHPINNLRVLKYLTGPLGLPEEAKNQWTRHWINLGLEAIEAELARSPKRGRFCFGDTPTLADICLVPQMFNAARFGVDLSRYPTLSAIDAECNKLPAFQQAHPGKQVDSE</sequence>
<dbReference type="InterPro" id="IPR034330">
    <property type="entry name" value="GST_Zeta_C"/>
</dbReference>
<keyword evidence="5" id="KW-1185">Reference proteome</keyword>
<feature type="domain" description="GST N-terminal" evidence="2">
    <location>
        <begin position="13"/>
        <end position="96"/>
    </location>
</feature>
<name>A0A239GIJ1_9BURK</name>
<dbReference type="InterPro" id="IPR036249">
    <property type="entry name" value="Thioredoxin-like_sf"/>
</dbReference>
<comment type="similarity">
    <text evidence="1">Belongs to the GST superfamily. Zeta family.</text>
</comment>
<accession>A0A239GIJ1</accession>
<evidence type="ECO:0000313" key="5">
    <source>
        <dbReference type="Proteomes" id="UP000198284"/>
    </source>
</evidence>
<dbReference type="GO" id="GO:0006559">
    <property type="term" value="P:L-phenylalanine catabolic process"/>
    <property type="evidence" value="ECO:0007669"/>
    <property type="project" value="TreeGrafter"/>
</dbReference>
<dbReference type="RefSeq" id="WP_245844882.1">
    <property type="nucleotide sequence ID" value="NZ_FZOT01000005.1"/>
</dbReference>
<dbReference type="InterPro" id="IPR004045">
    <property type="entry name" value="Glutathione_S-Trfase_N"/>
</dbReference>
<dbReference type="InterPro" id="IPR034333">
    <property type="entry name" value="GST_Zeta_N"/>
</dbReference>
<evidence type="ECO:0000259" key="2">
    <source>
        <dbReference type="PROSITE" id="PS50404"/>
    </source>
</evidence>
<dbReference type="SUPFAM" id="SSF52833">
    <property type="entry name" value="Thioredoxin-like"/>
    <property type="match status" value="1"/>
</dbReference>
<dbReference type="PANTHER" id="PTHR42673:SF21">
    <property type="entry name" value="GLUTATHIONE S-TRANSFERASE YFCF"/>
    <property type="match status" value="1"/>
</dbReference>
<gene>
    <name evidence="4" type="ORF">SAMN06265795_1052</name>
</gene>
<dbReference type="SFLD" id="SFLDS00019">
    <property type="entry name" value="Glutathione_Transferase_(cytos"/>
    <property type="match status" value="1"/>
</dbReference>
<dbReference type="InterPro" id="IPR036282">
    <property type="entry name" value="Glutathione-S-Trfase_C_sf"/>
</dbReference>
<evidence type="ECO:0000313" key="4">
    <source>
        <dbReference type="EMBL" id="SNS67874.1"/>
    </source>
</evidence>
<dbReference type="InterPro" id="IPR010987">
    <property type="entry name" value="Glutathione-S-Trfase_C-like"/>
</dbReference>
<dbReference type="CDD" id="cd03191">
    <property type="entry name" value="GST_C_Zeta"/>
    <property type="match status" value="1"/>
</dbReference>
<evidence type="ECO:0000256" key="1">
    <source>
        <dbReference type="ARBA" id="ARBA00010007"/>
    </source>
</evidence>
<dbReference type="InterPro" id="IPR005955">
    <property type="entry name" value="GST_Zeta"/>
</dbReference>
<dbReference type="InterPro" id="IPR040079">
    <property type="entry name" value="Glutathione_S-Trfase"/>
</dbReference>
<organism evidence="4 5">
    <name type="scientific">Noviherbaspirillum humi</name>
    <dbReference type="NCBI Taxonomy" id="1688639"/>
    <lineage>
        <taxon>Bacteria</taxon>
        <taxon>Pseudomonadati</taxon>
        <taxon>Pseudomonadota</taxon>
        <taxon>Betaproteobacteria</taxon>
        <taxon>Burkholderiales</taxon>
        <taxon>Oxalobacteraceae</taxon>
        <taxon>Noviherbaspirillum</taxon>
    </lineage>
</organism>
<dbReference type="GO" id="GO:0016034">
    <property type="term" value="F:maleylacetoacetate isomerase activity"/>
    <property type="evidence" value="ECO:0007669"/>
    <property type="project" value="TreeGrafter"/>
</dbReference>
<dbReference type="Gene3D" id="1.20.1050.10">
    <property type="match status" value="1"/>
</dbReference>
<proteinExistence type="inferred from homology"/>
<keyword evidence="4" id="KW-0413">Isomerase</keyword>
<dbReference type="SUPFAM" id="SSF47616">
    <property type="entry name" value="GST C-terminal domain-like"/>
    <property type="match status" value="1"/>
</dbReference>
<dbReference type="AlphaFoldDB" id="A0A239GIJ1"/>
<evidence type="ECO:0000259" key="3">
    <source>
        <dbReference type="PROSITE" id="PS50405"/>
    </source>
</evidence>
<dbReference type="GO" id="GO:0005737">
    <property type="term" value="C:cytoplasm"/>
    <property type="evidence" value="ECO:0007669"/>
    <property type="project" value="InterPro"/>
</dbReference>
<dbReference type="Gene3D" id="3.40.30.10">
    <property type="entry name" value="Glutaredoxin"/>
    <property type="match status" value="1"/>
</dbReference>
<protein>
    <submittedName>
        <fullName evidence="4">Maleylacetoacetate isomerase</fullName>
    </submittedName>
</protein>
<dbReference type="Pfam" id="PF13410">
    <property type="entry name" value="GST_C_2"/>
    <property type="match status" value="1"/>
</dbReference>
<dbReference type="NCBIfam" id="TIGR01262">
    <property type="entry name" value="maiA"/>
    <property type="match status" value="1"/>
</dbReference>
<dbReference type="Pfam" id="PF13417">
    <property type="entry name" value="GST_N_3"/>
    <property type="match status" value="1"/>
</dbReference>
<dbReference type="GO" id="GO:0006749">
    <property type="term" value="P:glutathione metabolic process"/>
    <property type="evidence" value="ECO:0007669"/>
    <property type="project" value="TreeGrafter"/>
</dbReference>
<dbReference type="FunFam" id="1.20.1050.10:FF:000017">
    <property type="entry name" value="Maleylacetoacetate isomerase"/>
    <property type="match status" value="1"/>
</dbReference>
<dbReference type="EMBL" id="FZOT01000005">
    <property type="protein sequence ID" value="SNS67874.1"/>
    <property type="molecule type" value="Genomic_DNA"/>
</dbReference>
<dbReference type="SFLD" id="SFLDG00358">
    <property type="entry name" value="Main_(cytGST)"/>
    <property type="match status" value="1"/>
</dbReference>
<dbReference type="CDD" id="cd03042">
    <property type="entry name" value="GST_N_Zeta"/>
    <property type="match status" value="1"/>
</dbReference>
<reference evidence="4 5" key="1">
    <citation type="submission" date="2017-06" db="EMBL/GenBank/DDBJ databases">
        <authorList>
            <person name="Kim H.J."/>
            <person name="Triplett B.A."/>
        </authorList>
    </citation>
    <scope>NUCLEOTIDE SEQUENCE [LARGE SCALE GENOMIC DNA]</scope>
    <source>
        <strain evidence="4 5">U15</strain>
    </source>
</reference>
<dbReference type="GO" id="GO:0004364">
    <property type="term" value="F:glutathione transferase activity"/>
    <property type="evidence" value="ECO:0007669"/>
    <property type="project" value="TreeGrafter"/>
</dbReference>
<dbReference type="PROSITE" id="PS50405">
    <property type="entry name" value="GST_CTER"/>
    <property type="match status" value="1"/>
</dbReference>
<dbReference type="PANTHER" id="PTHR42673">
    <property type="entry name" value="MALEYLACETOACETATE ISOMERASE"/>
    <property type="match status" value="1"/>
</dbReference>